<dbReference type="HOGENOM" id="CLU_1135008_0_0_1"/>
<feature type="region of interest" description="Disordered" evidence="1">
    <location>
        <begin position="225"/>
        <end position="245"/>
    </location>
</feature>
<evidence type="ECO:0000256" key="1">
    <source>
        <dbReference type="SAM" id="MobiDB-lite"/>
    </source>
</evidence>
<name>A0A0D3GP33_9ORYZ</name>
<keyword evidence="3" id="KW-1185">Reference proteome</keyword>
<evidence type="ECO:0000313" key="2">
    <source>
        <dbReference type="EnsemblPlants" id="OBART07G08600.1"/>
    </source>
</evidence>
<dbReference type="STRING" id="65489.A0A0D3GP33"/>
<dbReference type="Proteomes" id="UP000026960">
    <property type="component" value="Chromosome 7"/>
</dbReference>
<reference evidence="2" key="1">
    <citation type="journal article" date="2009" name="Rice">
        <title>De Novo Next Generation Sequencing of Plant Genomes.</title>
        <authorList>
            <person name="Rounsley S."/>
            <person name="Marri P.R."/>
            <person name="Yu Y."/>
            <person name="He R."/>
            <person name="Sisneros N."/>
            <person name="Goicoechea J.L."/>
            <person name="Lee S.J."/>
            <person name="Angelova A."/>
            <person name="Kudrna D."/>
            <person name="Luo M."/>
            <person name="Affourtit J."/>
            <person name="Desany B."/>
            <person name="Knight J."/>
            <person name="Niazi F."/>
            <person name="Egholm M."/>
            <person name="Wing R.A."/>
        </authorList>
    </citation>
    <scope>NUCLEOTIDE SEQUENCE [LARGE SCALE GENOMIC DNA]</scope>
    <source>
        <strain evidence="2">cv. IRGC 105608</strain>
    </source>
</reference>
<dbReference type="EnsemblPlants" id="OBART07G08600.1">
    <property type="protein sequence ID" value="OBART07G08600.1"/>
    <property type="gene ID" value="OBART07G08600"/>
</dbReference>
<reference evidence="2" key="2">
    <citation type="submission" date="2015-03" db="UniProtKB">
        <authorList>
            <consortium name="EnsemblPlants"/>
        </authorList>
    </citation>
    <scope>IDENTIFICATION</scope>
</reference>
<proteinExistence type="predicted"/>
<organism evidence="2">
    <name type="scientific">Oryza barthii</name>
    <dbReference type="NCBI Taxonomy" id="65489"/>
    <lineage>
        <taxon>Eukaryota</taxon>
        <taxon>Viridiplantae</taxon>
        <taxon>Streptophyta</taxon>
        <taxon>Embryophyta</taxon>
        <taxon>Tracheophyta</taxon>
        <taxon>Spermatophyta</taxon>
        <taxon>Magnoliopsida</taxon>
        <taxon>Liliopsida</taxon>
        <taxon>Poales</taxon>
        <taxon>Poaceae</taxon>
        <taxon>BOP clade</taxon>
        <taxon>Oryzoideae</taxon>
        <taxon>Oryzeae</taxon>
        <taxon>Oryzinae</taxon>
        <taxon>Oryza</taxon>
    </lineage>
</organism>
<dbReference type="PaxDb" id="65489-OBART07G08600.1"/>
<evidence type="ECO:0000313" key="3">
    <source>
        <dbReference type="Proteomes" id="UP000026960"/>
    </source>
</evidence>
<sequence>MPPSEAALPPPCRVPAVARPAVWRPGLRRRPRTAPHLAVAVRGRLNSYGRELVDVYVVDASSGDIVKRACAGRCDRPAEVSTHGGVALLVDNNQLLHVLDPVSGAVPVVPDYKISHPTKYSVTLARIASTGEYKVMHITKDGELKHGEQQACSVLTLACDSVNGGRLVLWREVRPSQPYTVSTSRRFAAVVGGVAYFVLLYEYRLWRRDWIAAFDLEAEQWRPDLVGGPPETTMTPGTSPSPLPS</sequence>
<accession>A0A0D3GP33</accession>
<feature type="compositionally biased region" description="Low complexity" evidence="1">
    <location>
        <begin position="227"/>
        <end position="238"/>
    </location>
</feature>
<protein>
    <submittedName>
        <fullName evidence="2">Uncharacterized protein</fullName>
    </submittedName>
</protein>
<dbReference type="AlphaFoldDB" id="A0A0D3GP33"/>
<dbReference type="Gramene" id="OBART07G08600.1">
    <property type="protein sequence ID" value="OBART07G08600.1"/>
    <property type="gene ID" value="OBART07G08600"/>
</dbReference>